<name>A0A261FBK8_9BIFI</name>
<sequence>MSLSVDCFSDPENIEPKILFGLSFRRLCGVLLMTPPSLGLGALSWFFPQVVTPVVVALGLILIDFPIALWAFPRPMGLLPEQWLVFAMRDYFGARILYHSGSAHVVKSAKKPTMKEK</sequence>
<evidence type="ECO:0000256" key="1">
    <source>
        <dbReference type="SAM" id="Phobius"/>
    </source>
</evidence>
<feature type="transmembrane region" description="Helical" evidence="1">
    <location>
        <begin position="53"/>
        <end position="72"/>
    </location>
</feature>
<proteinExistence type="predicted"/>
<evidence type="ECO:0008006" key="4">
    <source>
        <dbReference type="Google" id="ProtNLM"/>
    </source>
</evidence>
<dbReference type="Pfam" id="PF12666">
    <property type="entry name" value="PrgI"/>
    <property type="match status" value="1"/>
</dbReference>
<comment type="caution">
    <text evidence="2">The sequence shown here is derived from an EMBL/GenBank/DDBJ whole genome shotgun (WGS) entry which is preliminary data.</text>
</comment>
<gene>
    <name evidence="2" type="ORF">AEAE_1017</name>
</gene>
<keyword evidence="3" id="KW-1185">Reference proteome</keyword>
<dbReference type="OrthoDB" id="2067810at2"/>
<evidence type="ECO:0000313" key="2">
    <source>
        <dbReference type="EMBL" id="OZG56529.1"/>
    </source>
</evidence>
<dbReference type="EMBL" id="MWWU01000002">
    <property type="protein sequence ID" value="OZG56529.1"/>
    <property type="molecule type" value="Genomic_DNA"/>
</dbReference>
<keyword evidence="1" id="KW-1133">Transmembrane helix</keyword>
<organism evidence="2 3">
    <name type="scientific">Aeriscardovia aeriphila</name>
    <dbReference type="NCBI Taxonomy" id="218139"/>
    <lineage>
        <taxon>Bacteria</taxon>
        <taxon>Bacillati</taxon>
        <taxon>Actinomycetota</taxon>
        <taxon>Actinomycetes</taxon>
        <taxon>Bifidobacteriales</taxon>
        <taxon>Bifidobacteriaceae</taxon>
        <taxon>Aeriscardovia</taxon>
    </lineage>
</organism>
<protein>
    <recommendedName>
        <fullName evidence="4">PrgI family protein</fullName>
    </recommendedName>
</protein>
<keyword evidence="1" id="KW-0812">Transmembrane</keyword>
<reference evidence="2 3" key="1">
    <citation type="journal article" date="2017" name="BMC Genomics">
        <title>Comparative genomic and phylogenomic analyses of the Bifidobacteriaceae family.</title>
        <authorList>
            <person name="Lugli G.A."/>
            <person name="Milani C."/>
            <person name="Turroni F."/>
            <person name="Duranti S."/>
            <person name="Mancabelli L."/>
            <person name="Mangifesta M."/>
            <person name="Ferrario C."/>
            <person name="Modesto M."/>
            <person name="Mattarelli P."/>
            <person name="Jiri K."/>
            <person name="van Sinderen D."/>
            <person name="Ventura M."/>
        </authorList>
    </citation>
    <scope>NUCLEOTIDE SEQUENCE [LARGE SCALE GENOMIC DNA]</scope>
    <source>
        <strain evidence="2 3">LMG 21773</strain>
    </source>
</reference>
<dbReference type="RefSeq" id="WP_094690040.1">
    <property type="nucleotide sequence ID" value="NZ_JACBYZ010000001.1"/>
</dbReference>
<accession>A0A261FBK8</accession>
<dbReference type="AlphaFoldDB" id="A0A261FBK8"/>
<evidence type="ECO:0000313" key="3">
    <source>
        <dbReference type="Proteomes" id="UP000228976"/>
    </source>
</evidence>
<dbReference type="InterPro" id="IPR024414">
    <property type="entry name" value="Uncharacterised_PrgI"/>
</dbReference>
<keyword evidence="1" id="KW-0472">Membrane</keyword>
<dbReference type="Proteomes" id="UP000228976">
    <property type="component" value="Unassembled WGS sequence"/>
</dbReference>